<evidence type="ECO:0000256" key="7">
    <source>
        <dbReference type="ARBA" id="ARBA00023134"/>
    </source>
</evidence>
<keyword evidence="11" id="KW-1185">Reference proteome</keyword>
<comment type="catalytic activity">
    <reaction evidence="9">
        <text>GTP + H2O = GDP + phosphate + H(+)</text>
        <dbReference type="Rhea" id="RHEA:19669"/>
        <dbReference type="ChEBI" id="CHEBI:15377"/>
        <dbReference type="ChEBI" id="CHEBI:15378"/>
        <dbReference type="ChEBI" id="CHEBI:37565"/>
        <dbReference type="ChEBI" id="CHEBI:43474"/>
        <dbReference type="ChEBI" id="CHEBI:58189"/>
    </reaction>
    <physiologicalReaction direction="left-to-right" evidence="9">
        <dbReference type="Rhea" id="RHEA:19670"/>
    </physiologicalReaction>
</comment>
<dbReference type="SUPFAM" id="SSF55307">
    <property type="entry name" value="Tubulin C-terminal domain-like"/>
    <property type="match status" value="1"/>
</dbReference>
<proteinExistence type="inferred from homology"/>
<comment type="function">
    <text evidence="8">Tubulin is the major constituent of microtubules, a cylinder consisting of laterally associated linear protofilaments composed of alpha- and beta-tubulin heterodimers. Microtubules grow by the addition of GTP-tubulin dimers to the microtubule end, where a stabilizing cap forms. Below the cap, tubulin dimers are in GDP-bound state, owing to GTPase activity of alpha-tubulin.</text>
</comment>
<dbReference type="FunFam" id="1.10.287.600:FF:000001">
    <property type="entry name" value="Tubulin alpha chain"/>
    <property type="match status" value="1"/>
</dbReference>
<dbReference type="InterPro" id="IPR000217">
    <property type="entry name" value="Tubulin"/>
</dbReference>
<dbReference type="EMBL" id="BGPR01006005">
    <property type="protein sequence ID" value="GBN15297.1"/>
    <property type="molecule type" value="Genomic_DNA"/>
</dbReference>
<comment type="similarity">
    <text evidence="2">Belongs to the tubulin family.</text>
</comment>
<dbReference type="InterPro" id="IPR023123">
    <property type="entry name" value="Tubulin_C"/>
</dbReference>
<dbReference type="InterPro" id="IPR002452">
    <property type="entry name" value="Alpha_tubulin"/>
</dbReference>
<dbReference type="PANTHER" id="PTHR11588">
    <property type="entry name" value="TUBULIN"/>
    <property type="match status" value="1"/>
</dbReference>
<dbReference type="InterPro" id="IPR027417">
    <property type="entry name" value="P-loop_NTPase"/>
</dbReference>
<evidence type="ECO:0000313" key="10">
    <source>
        <dbReference type="EMBL" id="GBN15297.1"/>
    </source>
</evidence>
<gene>
    <name evidence="10" type="primary">Tuba1c_0</name>
    <name evidence="10" type="ORF">AVEN_169488_1</name>
</gene>
<dbReference type="SUPFAM" id="SSF52540">
    <property type="entry name" value="P-loop containing nucleoside triphosphate hydrolases"/>
    <property type="match status" value="1"/>
</dbReference>
<keyword evidence="5" id="KW-0547">Nucleotide-binding</keyword>
<keyword evidence="7" id="KW-0342">GTP-binding</keyword>
<evidence type="ECO:0000313" key="11">
    <source>
        <dbReference type="Proteomes" id="UP000499080"/>
    </source>
</evidence>
<keyword evidence="4" id="KW-0493">Microtubule</keyword>
<comment type="caution">
    <text evidence="10">The sequence shown here is derived from an EMBL/GenBank/DDBJ whole genome shotgun (WGS) entry which is preliminary data.</text>
</comment>
<evidence type="ECO:0000256" key="1">
    <source>
        <dbReference type="ARBA" id="ARBA00001946"/>
    </source>
</evidence>
<comment type="subunit">
    <text evidence="3">Dimer of alpha and beta chains. A typical microtubule is a hollow water-filled tube with an outer diameter of 25 nm and an inner diameter of 15 nM. Alpha-beta heterodimers associate head-to-tail to form protofilaments running lengthwise along the microtubule wall with the beta-tubulin subunit facing the microtubule plus end conferring a structural polarity. Microtubules usually have 13 protofilaments but different protofilament numbers can be found in some organisms and specialized cells.</text>
</comment>
<dbReference type="AlphaFoldDB" id="A0A4Y2LPL2"/>
<name>A0A4Y2LPL2_ARAVE</name>
<keyword evidence="6" id="KW-0378">Hydrolase</keyword>
<dbReference type="InterPro" id="IPR008280">
    <property type="entry name" value="Tub_FtsZ_C"/>
</dbReference>
<dbReference type="GO" id="GO:0016787">
    <property type="term" value="F:hydrolase activity"/>
    <property type="evidence" value="ECO:0007669"/>
    <property type="project" value="UniProtKB-KW"/>
</dbReference>
<evidence type="ECO:0000256" key="6">
    <source>
        <dbReference type="ARBA" id="ARBA00022801"/>
    </source>
</evidence>
<evidence type="ECO:0000256" key="5">
    <source>
        <dbReference type="ARBA" id="ARBA00022741"/>
    </source>
</evidence>
<dbReference type="GO" id="GO:0005874">
    <property type="term" value="C:microtubule"/>
    <property type="evidence" value="ECO:0007669"/>
    <property type="project" value="UniProtKB-KW"/>
</dbReference>
<reference evidence="10 11" key="1">
    <citation type="journal article" date="2019" name="Sci. Rep.">
        <title>Orb-weaving spider Araneus ventricosus genome elucidates the spidroin gene catalogue.</title>
        <authorList>
            <person name="Kono N."/>
            <person name="Nakamura H."/>
            <person name="Ohtoshi R."/>
            <person name="Moran D.A.P."/>
            <person name="Shinohara A."/>
            <person name="Yoshida Y."/>
            <person name="Fujiwara M."/>
            <person name="Mori M."/>
            <person name="Tomita M."/>
            <person name="Arakawa K."/>
        </authorList>
    </citation>
    <scope>NUCLEOTIDE SEQUENCE [LARGE SCALE GENOMIC DNA]</scope>
</reference>
<dbReference type="GO" id="GO:0007017">
    <property type="term" value="P:microtubule-based process"/>
    <property type="evidence" value="ECO:0007669"/>
    <property type="project" value="InterPro"/>
</dbReference>
<comment type="cofactor">
    <cofactor evidence="1">
        <name>Mg(2+)</name>
        <dbReference type="ChEBI" id="CHEBI:18420"/>
    </cofactor>
</comment>
<accession>A0A4Y2LPL2</accession>
<sequence length="144" mass="17155">MTINKSQKQTFDQVGIYFDEPVFSHGQLYVALSRSRNPNHVKIYTKTSEVQGKLLNNEKYFTRNDVYQEHKFDLIYAKRAFVHWYVGEGMEEAEFSETREDLVALEKDYEEVGLDSTEGNREFEEEEYWCKEPSFHGSWALHFF</sequence>
<protein>
    <submittedName>
        <fullName evidence="10">Tubulin alpha-1C chain</fullName>
    </submittedName>
</protein>
<evidence type="ECO:0000256" key="8">
    <source>
        <dbReference type="ARBA" id="ARBA00034296"/>
    </source>
</evidence>
<dbReference type="GO" id="GO:0005200">
    <property type="term" value="F:structural constituent of cytoskeleton"/>
    <property type="evidence" value="ECO:0007669"/>
    <property type="project" value="InterPro"/>
</dbReference>
<dbReference type="GO" id="GO:0005525">
    <property type="term" value="F:GTP binding"/>
    <property type="evidence" value="ECO:0007669"/>
    <property type="project" value="UniProtKB-KW"/>
</dbReference>
<dbReference type="PRINTS" id="PR01162">
    <property type="entry name" value="ALPHATUBULIN"/>
</dbReference>
<evidence type="ECO:0000256" key="4">
    <source>
        <dbReference type="ARBA" id="ARBA00022701"/>
    </source>
</evidence>
<dbReference type="OrthoDB" id="6073114at2759"/>
<evidence type="ECO:0000256" key="9">
    <source>
        <dbReference type="ARBA" id="ARBA00049117"/>
    </source>
</evidence>
<dbReference type="CDD" id="cd18809">
    <property type="entry name" value="SF1_C_RecD"/>
    <property type="match status" value="1"/>
</dbReference>
<organism evidence="10 11">
    <name type="scientific">Araneus ventricosus</name>
    <name type="common">Orbweaver spider</name>
    <name type="synonym">Epeira ventricosa</name>
    <dbReference type="NCBI Taxonomy" id="182803"/>
    <lineage>
        <taxon>Eukaryota</taxon>
        <taxon>Metazoa</taxon>
        <taxon>Ecdysozoa</taxon>
        <taxon>Arthropoda</taxon>
        <taxon>Chelicerata</taxon>
        <taxon>Arachnida</taxon>
        <taxon>Araneae</taxon>
        <taxon>Araneomorphae</taxon>
        <taxon>Entelegynae</taxon>
        <taxon>Araneoidea</taxon>
        <taxon>Araneidae</taxon>
        <taxon>Araneus</taxon>
    </lineage>
</organism>
<dbReference type="Gene3D" id="1.10.287.600">
    <property type="entry name" value="Helix hairpin bin"/>
    <property type="match status" value="1"/>
</dbReference>
<dbReference type="Proteomes" id="UP000499080">
    <property type="component" value="Unassembled WGS sequence"/>
</dbReference>
<evidence type="ECO:0000256" key="3">
    <source>
        <dbReference type="ARBA" id="ARBA00011747"/>
    </source>
</evidence>
<evidence type="ECO:0000256" key="2">
    <source>
        <dbReference type="ARBA" id="ARBA00009636"/>
    </source>
</evidence>